<evidence type="ECO:0000313" key="3">
    <source>
        <dbReference type="Proteomes" id="UP001194468"/>
    </source>
</evidence>
<dbReference type="Proteomes" id="UP001194468">
    <property type="component" value="Unassembled WGS sequence"/>
</dbReference>
<feature type="non-terminal residue" evidence="2">
    <location>
        <position position="1"/>
    </location>
</feature>
<name>A0AAD4GB87_BOLED</name>
<protein>
    <submittedName>
        <fullName evidence="2">Uncharacterized protein</fullName>
    </submittedName>
</protein>
<comment type="caution">
    <text evidence="2">The sequence shown here is derived from an EMBL/GenBank/DDBJ whole genome shotgun (WGS) entry which is preliminary data.</text>
</comment>
<feature type="non-terminal residue" evidence="2">
    <location>
        <position position="52"/>
    </location>
</feature>
<organism evidence="2 3">
    <name type="scientific">Boletus edulis BED1</name>
    <dbReference type="NCBI Taxonomy" id="1328754"/>
    <lineage>
        <taxon>Eukaryota</taxon>
        <taxon>Fungi</taxon>
        <taxon>Dikarya</taxon>
        <taxon>Basidiomycota</taxon>
        <taxon>Agaricomycotina</taxon>
        <taxon>Agaricomycetes</taxon>
        <taxon>Agaricomycetidae</taxon>
        <taxon>Boletales</taxon>
        <taxon>Boletineae</taxon>
        <taxon>Boletaceae</taxon>
        <taxon>Boletoideae</taxon>
        <taxon>Boletus</taxon>
    </lineage>
</organism>
<evidence type="ECO:0000256" key="1">
    <source>
        <dbReference type="SAM" id="Phobius"/>
    </source>
</evidence>
<dbReference type="AlphaFoldDB" id="A0AAD4GB87"/>
<accession>A0AAD4GB87</accession>
<keyword evidence="1" id="KW-0812">Transmembrane</keyword>
<proteinExistence type="predicted"/>
<reference evidence="2" key="1">
    <citation type="submission" date="2019-10" db="EMBL/GenBank/DDBJ databases">
        <authorList>
            <consortium name="DOE Joint Genome Institute"/>
            <person name="Kuo A."/>
            <person name="Miyauchi S."/>
            <person name="Kiss E."/>
            <person name="Drula E."/>
            <person name="Kohler A."/>
            <person name="Sanchez-Garcia M."/>
            <person name="Andreopoulos B."/>
            <person name="Barry K.W."/>
            <person name="Bonito G."/>
            <person name="Buee M."/>
            <person name="Carver A."/>
            <person name="Chen C."/>
            <person name="Cichocki N."/>
            <person name="Clum A."/>
            <person name="Culley D."/>
            <person name="Crous P.W."/>
            <person name="Fauchery L."/>
            <person name="Girlanda M."/>
            <person name="Hayes R."/>
            <person name="Keri Z."/>
            <person name="LaButti K."/>
            <person name="Lipzen A."/>
            <person name="Lombard V."/>
            <person name="Magnuson J."/>
            <person name="Maillard F."/>
            <person name="Morin E."/>
            <person name="Murat C."/>
            <person name="Nolan M."/>
            <person name="Ohm R."/>
            <person name="Pangilinan J."/>
            <person name="Pereira M."/>
            <person name="Perotto S."/>
            <person name="Peter M."/>
            <person name="Riley R."/>
            <person name="Sitrit Y."/>
            <person name="Stielow B."/>
            <person name="Szollosi G."/>
            <person name="Zifcakova L."/>
            <person name="Stursova M."/>
            <person name="Spatafora J.W."/>
            <person name="Tedersoo L."/>
            <person name="Vaario L.-M."/>
            <person name="Yamada A."/>
            <person name="Yan M."/>
            <person name="Wang P."/>
            <person name="Xu J."/>
            <person name="Bruns T."/>
            <person name="Baldrian P."/>
            <person name="Vilgalys R."/>
            <person name="Henrissat B."/>
            <person name="Grigoriev I.V."/>
            <person name="Hibbett D."/>
            <person name="Nagy L.G."/>
            <person name="Martin F.M."/>
        </authorList>
    </citation>
    <scope>NUCLEOTIDE SEQUENCE</scope>
    <source>
        <strain evidence="2">BED1</strain>
    </source>
</reference>
<evidence type="ECO:0000313" key="2">
    <source>
        <dbReference type="EMBL" id="KAF8433347.1"/>
    </source>
</evidence>
<keyword evidence="1" id="KW-0472">Membrane</keyword>
<sequence length="52" mass="6003">YKGSLIGRHFKSLAQVMPYLIHDLIPCMVLNGWTLIGQLVVLLWHTEIENIQ</sequence>
<reference evidence="2" key="2">
    <citation type="journal article" date="2020" name="Nat. Commun.">
        <title>Large-scale genome sequencing of mycorrhizal fungi provides insights into the early evolution of symbiotic traits.</title>
        <authorList>
            <person name="Miyauchi S."/>
            <person name="Kiss E."/>
            <person name="Kuo A."/>
            <person name="Drula E."/>
            <person name="Kohler A."/>
            <person name="Sanchez-Garcia M."/>
            <person name="Morin E."/>
            <person name="Andreopoulos B."/>
            <person name="Barry K.W."/>
            <person name="Bonito G."/>
            <person name="Buee M."/>
            <person name="Carver A."/>
            <person name="Chen C."/>
            <person name="Cichocki N."/>
            <person name="Clum A."/>
            <person name="Culley D."/>
            <person name="Crous P.W."/>
            <person name="Fauchery L."/>
            <person name="Girlanda M."/>
            <person name="Hayes R.D."/>
            <person name="Keri Z."/>
            <person name="LaButti K."/>
            <person name="Lipzen A."/>
            <person name="Lombard V."/>
            <person name="Magnuson J."/>
            <person name="Maillard F."/>
            <person name="Murat C."/>
            <person name="Nolan M."/>
            <person name="Ohm R.A."/>
            <person name="Pangilinan J."/>
            <person name="Pereira M.F."/>
            <person name="Perotto S."/>
            <person name="Peter M."/>
            <person name="Pfister S."/>
            <person name="Riley R."/>
            <person name="Sitrit Y."/>
            <person name="Stielow J.B."/>
            <person name="Szollosi G."/>
            <person name="Zifcakova L."/>
            <person name="Stursova M."/>
            <person name="Spatafora J.W."/>
            <person name="Tedersoo L."/>
            <person name="Vaario L.M."/>
            <person name="Yamada A."/>
            <person name="Yan M."/>
            <person name="Wang P."/>
            <person name="Xu J."/>
            <person name="Bruns T."/>
            <person name="Baldrian P."/>
            <person name="Vilgalys R."/>
            <person name="Dunand C."/>
            <person name="Henrissat B."/>
            <person name="Grigoriev I.V."/>
            <person name="Hibbett D."/>
            <person name="Nagy L.G."/>
            <person name="Martin F.M."/>
        </authorList>
    </citation>
    <scope>NUCLEOTIDE SEQUENCE</scope>
    <source>
        <strain evidence="2">BED1</strain>
    </source>
</reference>
<keyword evidence="1" id="KW-1133">Transmembrane helix</keyword>
<feature type="transmembrane region" description="Helical" evidence="1">
    <location>
        <begin position="20"/>
        <end position="44"/>
    </location>
</feature>
<keyword evidence="3" id="KW-1185">Reference proteome</keyword>
<dbReference type="EMBL" id="WHUW01000034">
    <property type="protein sequence ID" value="KAF8433347.1"/>
    <property type="molecule type" value="Genomic_DNA"/>
</dbReference>
<gene>
    <name evidence="2" type="ORF">L210DRAFT_3341766</name>
</gene>